<dbReference type="GeneID" id="55585409"/>
<gene>
    <name evidence="6" type="ORF">NAS2_1603</name>
</gene>
<dbReference type="SMART" id="SM00244">
    <property type="entry name" value="PHB"/>
    <property type="match status" value="1"/>
</dbReference>
<evidence type="ECO:0000256" key="4">
    <source>
        <dbReference type="SAM" id="Phobius"/>
    </source>
</evidence>
<keyword evidence="7" id="KW-1185">Reference proteome</keyword>
<keyword evidence="6" id="KW-0378">Hydrolase</keyword>
<keyword evidence="6" id="KW-0645">Protease</keyword>
<dbReference type="KEGG" id="ccai:NAS2_1603"/>
<reference evidence="6 7" key="1">
    <citation type="journal article" date="2019" name="ISME J.">
        <title>Isolation and characterization of a thermophilic sulfur- and iron-reducing thaumarchaeote from a terrestrial acidic hot spring.</title>
        <authorList>
            <person name="Kato S."/>
            <person name="Itoh T."/>
            <person name="Yuki M."/>
            <person name="Nagamori M."/>
            <person name="Ohnishi M."/>
            <person name="Uematsu K."/>
            <person name="Suzuki K."/>
            <person name="Takashina T."/>
            <person name="Ohkuma M."/>
        </authorList>
    </citation>
    <scope>NUCLEOTIDE SEQUENCE [LARGE SCALE GENOMIC DNA]</scope>
    <source>
        <strain evidence="6 7">NAS-02</strain>
    </source>
</reference>
<dbReference type="GO" id="GO:0098552">
    <property type="term" value="C:side of membrane"/>
    <property type="evidence" value="ECO:0007669"/>
    <property type="project" value="UniProtKB-ARBA"/>
</dbReference>
<dbReference type="PRINTS" id="PR00721">
    <property type="entry name" value="STOMATIN"/>
</dbReference>
<evidence type="ECO:0000256" key="3">
    <source>
        <dbReference type="SAM" id="MobiDB-lite"/>
    </source>
</evidence>
<dbReference type="Gene3D" id="3.30.479.30">
    <property type="entry name" value="Band 7 domain"/>
    <property type="match status" value="1"/>
</dbReference>
<evidence type="ECO:0000313" key="7">
    <source>
        <dbReference type="Proteomes" id="UP000509448"/>
    </source>
</evidence>
<dbReference type="AlphaFoldDB" id="A0A4P2VEH9"/>
<dbReference type="Pfam" id="PF01145">
    <property type="entry name" value="Band_7"/>
    <property type="match status" value="1"/>
</dbReference>
<keyword evidence="4" id="KW-0472">Membrane</keyword>
<feature type="region of interest" description="Disordered" evidence="3">
    <location>
        <begin position="264"/>
        <end position="290"/>
    </location>
</feature>
<dbReference type="InterPro" id="IPR043202">
    <property type="entry name" value="Band-7_stomatin-like"/>
</dbReference>
<dbReference type="EMBL" id="AP018732">
    <property type="protein sequence ID" value="BBE42979.1"/>
    <property type="molecule type" value="Genomic_DNA"/>
</dbReference>
<name>A0A4P2VEH9_9ARCH</name>
<dbReference type="GO" id="GO:0008233">
    <property type="term" value="F:peptidase activity"/>
    <property type="evidence" value="ECO:0007669"/>
    <property type="project" value="UniProtKB-KW"/>
</dbReference>
<evidence type="ECO:0000259" key="5">
    <source>
        <dbReference type="SMART" id="SM00244"/>
    </source>
</evidence>
<dbReference type="GO" id="GO:0006508">
    <property type="term" value="P:proteolysis"/>
    <property type="evidence" value="ECO:0007669"/>
    <property type="project" value="UniProtKB-KW"/>
</dbReference>
<keyword evidence="4" id="KW-0812">Transmembrane</keyword>
<proteinExistence type="inferred from homology"/>
<keyword evidence="4" id="KW-1133">Transmembrane helix</keyword>
<comment type="subcellular location">
    <subcellularLocation>
        <location evidence="1">Membrane</location>
        <topology evidence="1">Single-pass membrane protein</topology>
    </subcellularLocation>
</comment>
<evidence type="ECO:0000313" key="6">
    <source>
        <dbReference type="EMBL" id="BBE42979.1"/>
    </source>
</evidence>
<evidence type="ECO:0000256" key="1">
    <source>
        <dbReference type="ARBA" id="ARBA00004167"/>
    </source>
</evidence>
<organism evidence="6 7">
    <name type="scientific">Conexivisphaera calida</name>
    <dbReference type="NCBI Taxonomy" id="1874277"/>
    <lineage>
        <taxon>Archaea</taxon>
        <taxon>Nitrososphaerota</taxon>
        <taxon>Conexivisphaeria</taxon>
        <taxon>Conexivisphaerales</taxon>
        <taxon>Conexivisphaeraceae</taxon>
        <taxon>Conexivisphaera</taxon>
    </lineage>
</organism>
<dbReference type="PANTHER" id="PTHR10264">
    <property type="entry name" value="BAND 7 PROTEIN-RELATED"/>
    <property type="match status" value="1"/>
</dbReference>
<dbReference type="InterPro" id="IPR036013">
    <property type="entry name" value="Band_7/SPFH_dom_sf"/>
</dbReference>
<dbReference type="SUPFAM" id="SSF117892">
    <property type="entry name" value="Band 7/SPFH domain"/>
    <property type="match status" value="1"/>
</dbReference>
<dbReference type="RefSeq" id="WP_232085512.1">
    <property type="nucleotide sequence ID" value="NZ_AP018732.1"/>
</dbReference>
<sequence>MLAADLLIAFLVLVVLIILLSGIKILSEWERAPVLTLGRYAGMKGPGIIYVTPFISRVPMRISTRLQTYSFVIEQTLTKDNVPVDVDAVMYFMAADPEKCVLKAENYVEATKYAAQTTLREVIGQTTFDELLTEREKVGEIARNIIDEKTEAWGVKVTSVEIRDIKIPSMLQEAMSRQAQAERERRARVTLALAEVQAAEKMVEAANLYSGNDRAFQLRWMNMLYELGLQSEGPLIIVPANIPSAGVSTMGIIGLEDVMGGIKGKKRERGVRGRSGAEGEGAQTSQTDQK</sequence>
<dbReference type="InterPro" id="IPR001107">
    <property type="entry name" value="Band_7"/>
</dbReference>
<dbReference type="PANTHER" id="PTHR10264:SF19">
    <property type="entry name" value="AT06885P-RELATED"/>
    <property type="match status" value="1"/>
</dbReference>
<evidence type="ECO:0000256" key="2">
    <source>
        <dbReference type="ARBA" id="ARBA00008164"/>
    </source>
</evidence>
<feature type="transmembrane region" description="Helical" evidence="4">
    <location>
        <begin position="6"/>
        <end position="26"/>
    </location>
</feature>
<dbReference type="InterPro" id="IPR001972">
    <property type="entry name" value="Stomatin_HflK_fam"/>
</dbReference>
<accession>A0A4P2VEH9</accession>
<comment type="similarity">
    <text evidence="2">Belongs to the band 7/mec-2 family.</text>
</comment>
<dbReference type="Gene3D" id="6.10.250.2090">
    <property type="match status" value="1"/>
</dbReference>
<feature type="domain" description="Band 7" evidence="5">
    <location>
        <begin position="21"/>
        <end position="179"/>
    </location>
</feature>
<dbReference type="Proteomes" id="UP000509448">
    <property type="component" value="Chromosome"/>
</dbReference>
<protein>
    <submittedName>
        <fullName evidence="6">Stomatin/prohibitin-family membrane protease subunit aq_911</fullName>
    </submittedName>
</protein>
<dbReference type="FunFam" id="3.30.479.30:FF:000004">
    <property type="entry name" value="Putative membrane protease family, stomatin"/>
    <property type="match status" value="1"/>
</dbReference>
<dbReference type="GO" id="GO:0005886">
    <property type="term" value="C:plasma membrane"/>
    <property type="evidence" value="ECO:0007669"/>
    <property type="project" value="InterPro"/>
</dbReference>